<dbReference type="PANTHER" id="PTHR44329:SF298">
    <property type="entry name" value="MIXED LINEAGE KINASE DOMAIN-LIKE PROTEIN"/>
    <property type="match status" value="1"/>
</dbReference>
<comment type="caution">
    <text evidence="4">The sequence shown here is derived from an EMBL/GenBank/DDBJ whole genome shotgun (WGS) entry which is preliminary data.</text>
</comment>
<dbReference type="Pfam" id="PF07714">
    <property type="entry name" value="PK_Tyr_Ser-Thr"/>
    <property type="match status" value="1"/>
</dbReference>
<dbReference type="EMBL" id="BEXD01001402">
    <property type="protein sequence ID" value="GBB93937.1"/>
    <property type="molecule type" value="Genomic_DNA"/>
</dbReference>
<evidence type="ECO:0000313" key="4">
    <source>
        <dbReference type="EMBL" id="GBB93937.1"/>
    </source>
</evidence>
<dbReference type="PANTHER" id="PTHR44329">
    <property type="entry name" value="SERINE/THREONINE-PROTEIN KINASE TNNI3K-RELATED"/>
    <property type="match status" value="1"/>
</dbReference>
<dbReference type="GO" id="GO:0005524">
    <property type="term" value="F:ATP binding"/>
    <property type="evidence" value="ECO:0007669"/>
    <property type="project" value="UniProtKB-KW"/>
</dbReference>
<dbReference type="Proteomes" id="UP000615446">
    <property type="component" value="Unassembled WGS sequence"/>
</dbReference>
<keyword evidence="2" id="KW-0067">ATP-binding</keyword>
<protein>
    <submittedName>
        <fullName evidence="5">Kinase-like domain-containing protein</fullName>
    </submittedName>
</protein>
<reference evidence="4 6" key="1">
    <citation type="submission" date="2017-11" db="EMBL/GenBank/DDBJ databases">
        <title>The genome of Rhizophagus clarus HR1 reveals common genetic basis of auxotrophy among arbuscular mycorrhizal fungi.</title>
        <authorList>
            <person name="Kobayashi Y."/>
        </authorList>
    </citation>
    <scope>NUCLEOTIDE SEQUENCE [LARGE SCALE GENOMIC DNA]</scope>
    <source>
        <strain evidence="4 6">HR1</strain>
    </source>
</reference>
<dbReference type="Gene3D" id="1.10.510.10">
    <property type="entry name" value="Transferase(Phosphotransferase) domain 1"/>
    <property type="match status" value="1"/>
</dbReference>
<dbReference type="InterPro" id="IPR001245">
    <property type="entry name" value="Ser-Thr/Tyr_kinase_cat_dom"/>
</dbReference>
<dbReference type="SUPFAM" id="SSF48695">
    <property type="entry name" value="Multiheme cytochromes"/>
    <property type="match status" value="1"/>
</dbReference>
<evidence type="ECO:0000256" key="2">
    <source>
        <dbReference type="ARBA" id="ARBA00022840"/>
    </source>
</evidence>
<dbReference type="SUPFAM" id="SSF56112">
    <property type="entry name" value="Protein kinase-like (PK-like)"/>
    <property type="match status" value="1"/>
</dbReference>
<evidence type="ECO:0000313" key="5">
    <source>
        <dbReference type="EMBL" id="GES90745.1"/>
    </source>
</evidence>
<accession>A0A2Z6QUL7</accession>
<reference evidence="5" key="2">
    <citation type="submission" date="2019-10" db="EMBL/GenBank/DDBJ databases">
        <title>Conservation and host-specific expression of non-tandemly repeated heterogenous ribosome RNA gene in arbuscular mycorrhizal fungi.</title>
        <authorList>
            <person name="Maeda T."/>
            <person name="Kobayashi Y."/>
            <person name="Nakagawa T."/>
            <person name="Ezawa T."/>
            <person name="Yamaguchi K."/>
            <person name="Bino T."/>
            <person name="Nishimoto Y."/>
            <person name="Shigenobu S."/>
            <person name="Kawaguchi M."/>
        </authorList>
    </citation>
    <scope>NUCLEOTIDE SEQUENCE</scope>
    <source>
        <strain evidence="5">HR1</strain>
    </source>
</reference>
<dbReference type="PROSITE" id="PS50011">
    <property type="entry name" value="PROTEIN_KINASE_DOM"/>
    <property type="match status" value="1"/>
</dbReference>
<dbReference type="InterPro" id="IPR036280">
    <property type="entry name" value="Multihaem_cyt_sf"/>
</dbReference>
<evidence type="ECO:0000259" key="3">
    <source>
        <dbReference type="PROSITE" id="PS50011"/>
    </source>
</evidence>
<keyword evidence="5" id="KW-0808">Transferase</keyword>
<keyword evidence="6" id="KW-1185">Reference proteome</keyword>
<dbReference type="EMBL" id="BLAL01000196">
    <property type="protein sequence ID" value="GES90745.1"/>
    <property type="molecule type" value="Genomic_DNA"/>
</dbReference>
<dbReference type="GO" id="GO:0004674">
    <property type="term" value="F:protein serine/threonine kinase activity"/>
    <property type="evidence" value="ECO:0007669"/>
    <property type="project" value="TreeGrafter"/>
</dbReference>
<evidence type="ECO:0000256" key="1">
    <source>
        <dbReference type="ARBA" id="ARBA00022741"/>
    </source>
</evidence>
<organism evidence="4 6">
    <name type="scientific">Rhizophagus clarus</name>
    <dbReference type="NCBI Taxonomy" id="94130"/>
    <lineage>
        <taxon>Eukaryota</taxon>
        <taxon>Fungi</taxon>
        <taxon>Fungi incertae sedis</taxon>
        <taxon>Mucoromycota</taxon>
        <taxon>Glomeromycotina</taxon>
        <taxon>Glomeromycetes</taxon>
        <taxon>Glomerales</taxon>
        <taxon>Glomeraceae</taxon>
        <taxon>Rhizophagus</taxon>
    </lineage>
</organism>
<dbReference type="PRINTS" id="PR00109">
    <property type="entry name" value="TYRKINASE"/>
</dbReference>
<dbReference type="InterPro" id="IPR000719">
    <property type="entry name" value="Prot_kinase_dom"/>
</dbReference>
<evidence type="ECO:0000313" key="6">
    <source>
        <dbReference type="Proteomes" id="UP000247702"/>
    </source>
</evidence>
<sequence>MSIEENIEENTQLINKYDVIEPKFGIFKTSDYDLSLKERRAKYNNFDVILCEDCNKETNNYYCYCTYCYNKETDINKKRYMKFGSNVGTFNTSDYNLNLKERRAKYKNFDGIICGSCDNEIYHYNYYCTYCYNKETDIIEKIYMKYGSNFEVLNISDYNLDLKERRAKYKNFDGILCKNCNKEIDNYKCYCTYCYNKETDINKKFHMKYGSNFGILYKSDYNLDVIERKAKNIYFDIILCENCYKEIDNYNCYCTYCYDKETDINKRNHMKYGLNFGVFKGSDYYLSFEERKLKYMNFNVILCEKCHQEIDKQVYYCTFCYNEETLSTKKQYVKYFKTSDYNLNLEERIAKFKKKINKPCLICYNKITNIKKQKYGSEYEIFKTSDYDLNLEKRESKYKDFKIILCEECGREIDKQVYYCLICYNKITDINKQNHMKYGSEFEIFKTSDYDLNLEKRKAKYKDYKVILCETCDQKISKHYYYCLICYNKITNINKRNHMKYGLNFEWFKTSDYDLNLEKRKAKYKDFKIILCEKCNREIDKQLCYCKYCFIKELNYDKKVQMKCVLKTGILKTSDYDLSINEKQTKFENCDSIICEKCNCEIINLHYYRCDKCYSKAGNYERWRMTFGICKHCFDINTTCNCIHSLNQLITEFEKFNEIYESKVNGNSILKQPITIISDYDLNEDDRREIYKDHNYIICEKCNKIFSFNDYCHSCDDEKEKKLKELQSELRIFENFYNELYDKETNNLKNSNELRLIIQSNKYIYPKVNRFEGIHLQIKKVITEYIMPIKSELIAIKQSPEVCFHTIRSYCDCYYMETDISEKKRMEFGKCKECLNIHEDLNGCLSCNPQRFQRDFNKWTSGNEIIDRLIQENQLLVRRYGLLEWIPYDRFTNINYIAEGGFAKVYSATWIDGQIKKWSQLSNSWRRNGSTVVALKVLNDSENISEDFLNEIKFFNEVSGYMCVIKCFGITQDPITYNYALVLQYMENGDLRKYLKQTVNTLTWKRRMSNIYDICLAIDNIHKHRLMHKDLHPGNIFIDSTFAYIGDFGFCMPANENIKNSNKKNIYGVLPYMAPEILRGKPHTLESDIYSLGVIINEVITVIPPFNNQPHDQYLALDICRGLRPNIRVETPDFLKELIEKCWDAKPGNRPTSKEILFKLSDNLSECKNIPLIRLSYNFNKTNEIKSHPLASYTSRLLKFQNLPEPINCPNQQEFTSSRYITKIETEQVDTFHSDECLECVI</sequence>
<dbReference type="InterPro" id="IPR011009">
    <property type="entry name" value="Kinase-like_dom_sf"/>
</dbReference>
<keyword evidence="1" id="KW-0547">Nucleotide-binding</keyword>
<proteinExistence type="predicted"/>
<name>A0A2Z6QUL7_9GLOM</name>
<dbReference type="Proteomes" id="UP000247702">
    <property type="component" value="Unassembled WGS sequence"/>
</dbReference>
<keyword evidence="5" id="KW-0418">Kinase</keyword>
<feature type="domain" description="Protein kinase" evidence="3">
    <location>
        <begin position="891"/>
        <end position="1164"/>
    </location>
</feature>
<dbReference type="OrthoDB" id="2304877at2759"/>
<dbReference type="InterPro" id="IPR051681">
    <property type="entry name" value="Ser/Thr_Kinases-Pseudokinases"/>
</dbReference>
<gene>
    <name evidence="5" type="ORF">RCL2_001757600</name>
    <name evidence="4" type="ORF">RclHR1_02260002</name>
</gene>
<dbReference type="AlphaFoldDB" id="A0A2Z6QUL7"/>